<accession>A0A4Y2GWX8</accession>
<evidence type="ECO:0008006" key="3">
    <source>
        <dbReference type="Google" id="ProtNLM"/>
    </source>
</evidence>
<dbReference type="Proteomes" id="UP000499080">
    <property type="component" value="Unassembled WGS sequence"/>
</dbReference>
<dbReference type="SUPFAM" id="SSF56219">
    <property type="entry name" value="DNase I-like"/>
    <property type="match status" value="1"/>
</dbReference>
<comment type="caution">
    <text evidence="1">The sequence shown here is derived from an EMBL/GenBank/DDBJ whole genome shotgun (WGS) entry which is preliminary data.</text>
</comment>
<sequence length="120" mass="13505">MNKLQEAIARHKIDLIIAQEPYIKDNVIKGIPQNWRRWTSVNGKAALISPSSQKVTSLTPLDNMVAIKIQMNQRPCTIISAYSSPLEDIEPILQDTVEALNGELPHRSGSEWPPHQLEVQ</sequence>
<protein>
    <recommendedName>
        <fullName evidence="3">Endonuclease/exonuclease/phosphatase domain-containing protein</fullName>
    </recommendedName>
</protein>
<dbReference type="OrthoDB" id="6437038at2759"/>
<dbReference type="InterPro" id="IPR036691">
    <property type="entry name" value="Endo/exonu/phosph_ase_sf"/>
</dbReference>
<dbReference type="Gene3D" id="3.60.10.10">
    <property type="entry name" value="Endonuclease/exonuclease/phosphatase"/>
    <property type="match status" value="1"/>
</dbReference>
<dbReference type="EMBL" id="BGPR01001628">
    <property type="protein sequence ID" value="GBM58290.1"/>
    <property type="molecule type" value="Genomic_DNA"/>
</dbReference>
<proteinExistence type="predicted"/>
<evidence type="ECO:0000313" key="2">
    <source>
        <dbReference type="Proteomes" id="UP000499080"/>
    </source>
</evidence>
<dbReference type="AlphaFoldDB" id="A0A4Y2GWX8"/>
<keyword evidence="2" id="KW-1185">Reference proteome</keyword>
<evidence type="ECO:0000313" key="1">
    <source>
        <dbReference type="EMBL" id="GBM58290.1"/>
    </source>
</evidence>
<reference evidence="1 2" key="1">
    <citation type="journal article" date="2019" name="Sci. Rep.">
        <title>Orb-weaving spider Araneus ventricosus genome elucidates the spidroin gene catalogue.</title>
        <authorList>
            <person name="Kono N."/>
            <person name="Nakamura H."/>
            <person name="Ohtoshi R."/>
            <person name="Moran D.A.P."/>
            <person name="Shinohara A."/>
            <person name="Yoshida Y."/>
            <person name="Fujiwara M."/>
            <person name="Mori M."/>
            <person name="Tomita M."/>
            <person name="Arakawa K."/>
        </authorList>
    </citation>
    <scope>NUCLEOTIDE SEQUENCE [LARGE SCALE GENOMIC DNA]</scope>
</reference>
<gene>
    <name evidence="1" type="ORF">AVEN_220205_1</name>
</gene>
<name>A0A4Y2GWX8_ARAVE</name>
<organism evidence="1 2">
    <name type="scientific">Araneus ventricosus</name>
    <name type="common">Orbweaver spider</name>
    <name type="synonym">Epeira ventricosa</name>
    <dbReference type="NCBI Taxonomy" id="182803"/>
    <lineage>
        <taxon>Eukaryota</taxon>
        <taxon>Metazoa</taxon>
        <taxon>Ecdysozoa</taxon>
        <taxon>Arthropoda</taxon>
        <taxon>Chelicerata</taxon>
        <taxon>Arachnida</taxon>
        <taxon>Araneae</taxon>
        <taxon>Araneomorphae</taxon>
        <taxon>Entelegynae</taxon>
        <taxon>Araneoidea</taxon>
        <taxon>Araneidae</taxon>
        <taxon>Araneus</taxon>
    </lineage>
</organism>